<evidence type="ECO:0000313" key="1">
    <source>
        <dbReference type="EMBL" id="GBM64089.1"/>
    </source>
</evidence>
<dbReference type="Gene3D" id="3.30.420.10">
    <property type="entry name" value="Ribonuclease H-like superfamily/Ribonuclease H"/>
    <property type="match status" value="1"/>
</dbReference>
<comment type="caution">
    <text evidence="1">The sequence shown here is derived from an EMBL/GenBank/DDBJ whole genome shotgun (WGS) entry which is preliminary data.</text>
</comment>
<reference evidence="1 2" key="1">
    <citation type="journal article" date="2019" name="Sci. Rep.">
        <title>Orb-weaving spider Araneus ventricosus genome elucidates the spidroin gene catalogue.</title>
        <authorList>
            <person name="Kono N."/>
            <person name="Nakamura H."/>
            <person name="Ohtoshi R."/>
            <person name="Moran D.A.P."/>
            <person name="Shinohara A."/>
            <person name="Yoshida Y."/>
            <person name="Fujiwara M."/>
            <person name="Mori M."/>
            <person name="Tomita M."/>
            <person name="Arakawa K."/>
        </authorList>
    </citation>
    <scope>NUCLEOTIDE SEQUENCE [LARGE SCALE GENOMIC DNA]</scope>
</reference>
<dbReference type="EMBL" id="BGPR01001908">
    <property type="protein sequence ID" value="GBM64089.1"/>
    <property type="molecule type" value="Genomic_DNA"/>
</dbReference>
<dbReference type="Proteomes" id="UP000499080">
    <property type="component" value="Unassembled WGS sequence"/>
</dbReference>
<dbReference type="AlphaFoldDB" id="A0A4Y2HFQ1"/>
<name>A0A4Y2HFQ1_ARAVE</name>
<proteinExistence type="predicted"/>
<evidence type="ECO:0000313" key="2">
    <source>
        <dbReference type="Proteomes" id="UP000499080"/>
    </source>
</evidence>
<dbReference type="GO" id="GO:0003676">
    <property type="term" value="F:nucleic acid binding"/>
    <property type="evidence" value="ECO:0007669"/>
    <property type="project" value="InterPro"/>
</dbReference>
<gene>
    <name evidence="1" type="ORF">AVEN_74395_1</name>
</gene>
<keyword evidence="2" id="KW-1185">Reference proteome</keyword>
<protein>
    <submittedName>
        <fullName evidence="1">Uncharacterized protein</fullName>
    </submittedName>
</protein>
<dbReference type="InterPro" id="IPR036397">
    <property type="entry name" value="RNaseH_sf"/>
</dbReference>
<organism evidence="1 2">
    <name type="scientific">Araneus ventricosus</name>
    <name type="common">Orbweaver spider</name>
    <name type="synonym">Epeira ventricosa</name>
    <dbReference type="NCBI Taxonomy" id="182803"/>
    <lineage>
        <taxon>Eukaryota</taxon>
        <taxon>Metazoa</taxon>
        <taxon>Ecdysozoa</taxon>
        <taxon>Arthropoda</taxon>
        <taxon>Chelicerata</taxon>
        <taxon>Arachnida</taxon>
        <taxon>Araneae</taxon>
        <taxon>Araneomorphae</taxon>
        <taxon>Entelegynae</taxon>
        <taxon>Araneoidea</taxon>
        <taxon>Araneidae</taxon>
        <taxon>Araneus</taxon>
    </lineage>
</organism>
<accession>A0A4Y2HFQ1</accession>
<sequence length="174" mass="20416">MIITLSDHLSIIRKLLGTTWQGYYAQKMYLKKRLRNHCCWECITSSWYSKILHEFAAIFNAFFDLTGTAWFMRSLIELVRFSFSWRNIFITASLCSSDLTPCDFFLWGHLNDDKYRQNPTKVAHLEQVINHECPAITLAILQKVVVNFVIRMRFVILANDGYLEDNIIQLPTVL</sequence>